<evidence type="ECO:0000313" key="2">
    <source>
        <dbReference type="Proteomes" id="UP001162889"/>
    </source>
</evidence>
<reference evidence="1" key="1">
    <citation type="submission" date="2022-03" db="EMBL/GenBank/DDBJ databases">
        <title>Genome Encyclopedia of Bacteria and Archaea VI: Functional Genomics of Type Strains.</title>
        <authorList>
            <person name="Whitman W."/>
        </authorList>
    </citation>
    <scope>NUCLEOTIDE SEQUENCE</scope>
    <source>
        <strain evidence="1">HSC-15S17</strain>
    </source>
</reference>
<dbReference type="EMBL" id="JALJZU010000006">
    <property type="protein sequence ID" value="MCP2009587.1"/>
    <property type="molecule type" value="Genomic_DNA"/>
</dbReference>
<dbReference type="RefSeq" id="WP_229224712.1">
    <property type="nucleotide sequence ID" value="NZ_JAHTGR010000004.1"/>
</dbReference>
<gene>
    <name evidence="1" type="ORF">L1274_003316</name>
</gene>
<evidence type="ECO:0000313" key="1">
    <source>
        <dbReference type="EMBL" id="MCP2009587.1"/>
    </source>
</evidence>
<name>A0ABT1GKT8_9BURK</name>
<sequence>MSLAFGQHLISSTQGSAEDWTRRVAKAANDQLNRLHFQFGETPVDTREYLDPLRTYFTGYDYYALVLPADDHCRDDSTLRFFREAGFSSASNGLVLLPSQRYESGLAQFVDPFPALRVLAATCISASRKQHTAGPTSSGM</sequence>
<dbReference type="Proteomes" id="UP001162889">
    <property type="component" value="Unassembled WGS sequence"/>
</dbReference>
<organism evidence="1 2">
    <name type="scientific">Duganella violaceipulchra</name>
    <dbReference type="NCBI Taxonomy" id="2849652"/>
    <lineage>
        <taxon>Bacteria</taxon>
        <taxon>Pseudomonadati</taxon>
        <taxon>Pseudomonadota</taxon>
        <taxon>Betaproteobacteria</taxon>
        <taxon>Burkholderiales</taxon>
        <taxon>Oxalobacteraceae</taxon>
        <taxon>Telluria group</taxon>
        <taxon>Duganella</taxon>
    </lineage>
</organism>
<keyword evidence="2" id="KW-1185">Reference proteome</keyword>
<proteinExistence type="predicted"/>
<accession>A0ABT1GKT8</accession>
<comment type="caution">
    <text evidence="1">The sequence shown here is derived from an EMBL/GenBank/DDBJ whole genome shotgun (WGS) entry which is preliminary data.</text>
</comment>
<protein>
    <submittedName>
        <fullName evidence="1">Uncharacterized protein</fullName>
    </submittedName>
</protein>